<keyword evidence="3" id="KW-1185">Reference proteome</keyword>
<dbReference type="OrthoDB" id="1334511at2"/>
<reference evidence="1 3" key="1">
    <citation type="submission" date="2014-07" db="EMBL/GenBank/DDBJ databases">
        <title>Genome of Chryseobacterium vrystaatense LMG 22846.</title>
        <authorList>
            <person name="Pipes S.E."/>
            <person name="Stropko S.J."/>
            <person name="Newman J.D."/>
        </authorList>
    </citation>
    <scope>NUCLEOTIDE SEQUENCE [LARGE SCALE GENOMIC DNA]</scope>
    <source>
        <strain evidence="1 3">LMG 22846</strain>
    </source>
</reference>
<proteinExistence type="predicted"/>
<accession>A0A1M5NY87</accession>
<dbReference type="EMBL" id="JPRI01000003">
    <property type="protein sequence ID" value="KFF26498.1"/>
    <property type="molecule type" value="Genomic_DNA"/>
</dbReference>
<evidence type="ECO:0000313" key="4">
    <source>
        <dbReference type="Proteomes" id="UP000184108"/>
    </source>
</evidence>
<dbReference type="Proteomes" id="UP000028719">
    <property type="component" value="Unassembled WGS sequence"/>
</dbReference>
<protein>
    <submittedName>
        <fullName evidence="2">Uncharacterized protein</fullName>
    </submittedName>
</protein>
<dbReference type="EMBL" id="FQVE01000009">
    <property type="protein sequence ID" value="SHG94448.1"/>
    <property type="molecule type" value="Genomic_DNA"/>
</dbReference>
<name>A0A1M5NY87_9FLAO</name>
<evidence type="ECO:0000313" key="1">
    <source>
        <dbReference type="EMBL" id="KFF26498.1"/>
    </source>
</evidence>
<dbReference type="Proteomes" id="UP000184108">
    <property type="component" value="Unassembled WGS sequence"/>
</dbReference>
<dbReference type="RefSeq" id="WP_034743836.1">
    <property type="nucleotide sequence ID" value="NZ_FQVE01000009.1"/>
</dbReference>
<evidence type="ECO:0000313" key="2">
    <source>
        <dbReference type="EMBL" id="SHG94448.1"/>
    </source>
</evidence>
<organism evidence="2 4">
    <name type="scientific">Chryseobacterium vrystaatense</name>
    <dbReference type="NCBI Taxonomy" id="307480"/>
    <lineage>
        <taxon>Bacteria</taxon>
        <taxon>Pseudomonadati</taxon>
        <taxon>Bacteroidota</taxon>
        <taxon>Flavobacteriia</taxon>
        <taxon>Flavobacteriales</taxon>
        <taxon>Weeksellaceae</taxon>
        <taxon>Chryseobacterium group</taxon>
        <taxon>Chryseobacterium</taxon>
    </lineage>
</organism>
<gene>
    <name evidence="1" type="ORF">IW16_11605</name>
    <name evidence="2" type="ORF">SAMN02787073_5113</name>
</gene>
<sequence length="235" mass="27523">MIIIERNEANFKRYGSTIDEYDVLYLLNKKVEPIYSVVYGDEYCASVTLNDGTFIPCVVFRHIGKAVRLNYEALHQIHYGIKDKKPYDQEFVQKGIIERELTAENILKFDSEVVKIEKCIYAMPGKIVKGMSNEPTHYFLVRFKDGSYENFRRGEGLFYEVPVNKNLDNIVEIFNSALMLQNNEIIKLKNLSDWKNNEENLKKIHIAKPYFVCYIGHSDYNDFPEHIARIISSRK</sequence>
<reference evidence="4" key="2">
    <citation type="submission" date="2016-11" db="EMBL/GenBank/DDBJ databases">
        <authorList>
            <person name="Varghese N."/>
            <person name="Submissions S."/>
        </authorList>
    </citation>
    <scope>NUCLEOTIDE SEQUENCE [LARGE SCALE GENOMIC DNA]</scope>
    <source>
        <strain evidence="4">YR203</strain>
    </source>
</reference>
<reference evidence="2" key="3">
    <citation type="submission" date="2016-11" db="EMBL/GenBank/DDBJ databases">
        <authorList>
            <person name="Jaros S."/>
            <person name="Januszkiewicz K."/>
            <person name="Wedrychowicz H."/>
        </authorList>
    </citation>
    <scope>NUCLEOTIDE SEQUENCE [LARGE SCALE GENOMIC DNA]</scope>
    <source>
        <strain evidence="2">YR203</strain>
    </source>
</reference>
<evidence type="ECO:0000313" key="3">
    <source>
        <dbReference type="Proteomes" id="UP000028719"/>
    </source>
</evidence>
<dbReference type="AlphaFoldDB" id="A0A1M5NY87"/>